<dbReference type="EMBL" id="LVJI01000001">
    <property type="protein sequence ID" value="OAB48205.1"/>
    <property type="molecule type" value="Genomic_DNA"/>
</dbReference>
<keyword evidence="2" id="KW-0238">DNA-binding</keyword>
<evidence type="ECO:0000256" key="3">
    <source>
        <dbReference type="ARBA" id="ARBA00023163"/>
    </source>
</evidence>
<feature type="modified residue" description="4-aspartylphosphate" evidence="4">
    <location>
        <position position="55"/>
    </location>
</feature>
<evidence type="ECO:0000259" key="5">
    <source>
        <dbReference type="PROSITE" id="PS01124"/>
    </source>
</evidence>
<dbReference type="PROSITE" id="PS00041">
    <property type="entry name" value="HTH_ARAC_FAMILY_1"/>
    <property type="match status" value="1"/>
</dbReference>
<dbReference type="GO" id="GO:0000160">
    <property type="term" value="P:phosphorelay signal transduction system"/>
    <property type="evidence" value="ECO:0007669"/>
    <property type="project" value="InterPro"/>
</dbReference>
<keyword evidence="4" id="KW-0597">Phosphoprotein</keyword>
<dbReference type="InterPro" id="IPR020449">
    <property type="entry name" value="Tscrpt_reg_AraC-type_HTH"/>
</dbReference>
<dbReference type="PROSITE" id="PS01124">
    <property type="entry name" value="HTH_ARAC_FAMILY_2"/>
    <property type="match status" value="1"/>
</dbReference>
<evidence type="ECO:0000313" key="8">
    <source>
        <dbReference type="Proteomes" id="UP000077355"/>
    </source>
</evidence>
<evidence type="ECO:0000259" key="6">
    <source>
        <dbReference type="PROSITE" id="PS50110"/>
    </source>
</evidence>
<accession>A0A162MFP3</accession>
<dbReference type="Proteomes" id="UP000077355">
    <property type="component" value="Unassembled WGS sequence"/>
</dbReference>
<keyword evidence="1" id="KW-0805">Transcription regulation</keyword>
<dbReference type="Pfam" id="PF12833">
    <property type="entry name" value="HTH_18"/>
    <property type="match status" value="1"/>
</dbReference>
<dbReference type="GO" id="GO:0003700">
    <property type="term" value="F:DNA-binding transcription factor activity"/>
    <property type="evidence" value="ECO:0007669"/>
    <property type="project" value="InterPro"/>
</dbReference>
<feature type="domain" description="Response regulatory" evidence="6">
    <location>
        <begin position="3"/>
        <end position="120"/>
    </location>
</feature>
<protein>
    <recommendedName>
        <fullName evidence="9">DNA-binding response regulator</fullName>
    </recommendedName>
</protein>
<dbReference type="InterPro" id="IPR018062">
    <property type="entry name" value="HTH_AraC-typ_CS"/>
</dbReference>
<dbReference type="AlphaFoldDB" id="A0A162MFP3"/>
<dbReference type="SUPFAM" id="SSF46689">
    <property type="entry name" value="Homeodomain-like"/>
    <property type="match status" value="2"/>
</dbReference>
<name>A0A162MFP3_9BACL</name>
<dbReference type="SMART" id="SM00342">
    <property type="entry name" value="HTH_ARAC"/>
    <property type="match status" value="1"/>
</dbReference>
<dbReference type="CDD" id="cd17536">
    <property type="entry name" value="REC_YesN-like"/>
    <property type="match status" value="1"/>
</dbReference>
<dbReference type="InterPro" id="IPR011006">
    <property type="entry name" value="CheY-like_superfamily"/>
</dbReference>
<evidence type="ECO:0000256" key="4">
    <source>
        <dbReference type="PROSITE-ProRule" id="PRU00169"/>
    </source>
</evidence>
<dbReference type="SMART" id="SM00448">
    <property type="entry name" value="REC"/>
    <property type="match status" value="1"/>
</dbReference>
<gene>
    <name evidence="7" type="ORF">PBAT_00765</name>
</gene>
<dbReference type="RefSeq" id="WP_068645846.1">
    <property type="nucleotide sequence ID" value="NZ_CP043611.1"/>
</dbReference>
<keyword evidence="3" id="KW-0804">Transcription</keyword>
<dbReference type="Gene3D" id="1.10.10.60">
    <property type="entry name" value="Homeodomain-like"/>
    <property type="match status" value="2"/>
</dbReference>
<dbReference type="Gene3D" id="3.40.50.2300">
    <property type="match status" value="1"/>
</dbReference>
<evidence type="ECO:0008006" key="9">
    <source>
        <dbReference type="Google" id="ProtNLM"/>
    </source>
</evidence>
<organism evidence="7 8">
    <name type="scientific">Paenibacillus antarcticus</name>
    <dbReference type="NCBI Taxonomy" id="253703"/>
    <lineage>
        <taxon>Bacteria</taxon>
        <taxon>Bacillati</taxon>
        <taxon>Bacillota</taxon>
        <taxon>Bacilli</taxon>
        <taxon>Bacillales</taxon>
        <taxon>Paenibacillaceae</taxon>
        <taxon>Paenibacillus</taxon>
    </lineage>
</organism>
<dbReference type="GO" id="GO:0043565">
    <property type="term" value="F:sequence-specific DNA binding"/>
    <property type="evidence" value="ECO:0007669"/>
    <property type="project" value="InterPro"/>
</dbReference>
<keyword evidence="8" id="KW-1185">Reference proteome</keyword>
<dbReference type="SUPFAM" id="SSF52172">
    <property type="entry name" value="CheY-like"/>
    <property type="match status" value="1"/>
</dbReference>
<dbReference type="PRINTS" id="PR00032">
    <property type="entry name" value="HTHARAC"/>
</dbReference>
<proteinExistence type="predicted"/>
<comment type="caution">
    <text evidence="7">The sequence shown here is derived from an EMBL/GenBank/DDBJ whole genome shotgun (WGS) entry which is preliminary data.</text>
</comment>
<evidence type="ECO:0000256" key="1">
    <source>
        <dbReference type="ARBA" id="ARBA00023015"/>
    </source>
</evidence>
<dbReference type="PROSITE" id="PS50110">
    <property type="entry name" value="RESPONSE_REGULATORY"/>
    <property type="match status" value="1"/>
</dbReference>
<dbReference type="PANTHER" id="PTHR43280:SF28">
    <property type="entry name" value="HTH-TYPE TRANSCRIPTIONAL ACTIVATOR RHAS"/>
    <property type="match status" value="1"/>
</dbReference>
<dbReference type="PANTHER" id="PTHR43280">
    <property type="entry name" value="ARAC-FAMILY TRANSCRIPTIONAL REGULATOR"/>
    <property type="match status" value="1"/>
</dbReference>
<reference evidence="7 8" key="1">
    <citation type="submission" date="2016-03" db="EMBL/GenBank/DDBJ databases">
        <title>Draft genome sequence of Paenibacillus antarcticus CECT 5836.</title>
        <authorList>
            <person name="Shin S.-K."/>
            <person name="Yi H."/>
        </authorList>
    </citation>
    <scope>NUCLEOTIDE SEQUENCE [LARGE SCALE GENOMIC DNA]</scope>
    <source>
        <strain evidence="7 8">CECT 5836</strain>
    </source>
</reference>
<dbReference type="InterPro" id="IPR001789">
    <property type="entry name" value="Sig_transdc_resp-reg_receiver"/>
</dbReference>
<sequence>MLRIVIVDDEILIRDGMARMISKENVEFQVVGIFPDGMQMLNKLPQLDIDVVITDIRMPQIDGLELIRELKVSHPHIRSILISGFVEFNYAREAIRCSAVDYLLKPINKEQLFELLYQLDEEKRIQADNNERQRSGLLLTLLQVEEPSAIFLDNFILPYPHFSIFVLKGSHPEAVWHATATLRQEKVFLFDYIEIQNGIHIWICYSKEILSSVTHQIIESYVQASSSDYSLHVGTSHSYMEVDKIRLAYLEAKHACDAGIYTTSTFHYAHVRDLKQSVADIAELFNTFRDSLIHELQILNLTGIMKELHNVFSAVRTQRCSTNMIISICRMVEETAEKELPEFEVIDRGNNAVGYKKIQSSMSVNEIETLFNTSFSAKLTEIRVQRLKGSDKAVEVVKRWITANYNQHAELNTLANMVYLTPSYLSKLFKQEIGLTLTDYIIEVRITKAKQLLRNSLDMKVHEIGAEVGYVDPAYFNKLFKRVVGITPNEYKRISI</sequence>
<dbReference type="Pfam" id="PF00072">
    <property type="entry name" value="Response_reg"/>
    <property type="match status" value="1"/>
</dbReference>
<dbReference type="InterPro" id="IPR018060">
    <property type="entry name" value="HTH_AraC"/>
</dbReference>
<evidence type="ECO:0000313" key="7">
    <source>
        <dbReference type="EMBL" id="OAB48205.1"/>
    </source>
</evidence>
<dbReference type="InterPro" id="IPR009057">
    <property type="entry name" value="Homeodomain-like_sf"/>
</dbReference>
<evidence type="ECO:0000256" key="2">
    <source>
        <dbReference type="ARBA" id="ARBA00023125"/>
    </source>
</evidence>
<feature type="domain" description="HTH araC/xylS-type" evidence="5">
    <location>
        <begin position="395"/>
        <end position="494"/>
    </location>
</feature>